<sequence length="257" mass="29084">MPSDSTSLHLTSGTTDQISNSLDNQPATASEDKQKSTKPKTQLAVKPKLKKELRRTISFGTDILDLYVGPGDNPKHFKVHKKILCQKFEVFDKMFNGGFLEASESKAHFPEDNPESFAAFIQWVYTDEIHYILDRGLRISPTVALLEKYQLPKLLKGLIKEFIHQIGTHKRRVNSTAVRQAYELTSEGSTLRKLCAWTVAYYMVTEKSGWPKDETEKVLLEVDGLLGDALTFLRKWNGSPPNPYHTPEGESVWSILS</sequence>
<dbReference type="OrthoDB" id="6359816at2759"/>
<dbReference type="Proteomes" id="UP000701801">
    <property type="component" value="Unassembled WGS sequence"/>
</dbReference>
<reference evidence="3" key="1">
    <citation type="submission" date="2021-07" db="EMBL/GenBank/DDBJ databases">
        <authorList>
            <person name="Durling M."/>
        </authorList>
    </citation>
    <scope>NUCLEOTIDE SEQUENCE</scope>
</reference>
<evidence type="ECO:0000256" key="1">
    <source>
        <dbReference type="SAM" id="MobiDB-lite"/>
    </source>
</evidence>
<dbReference type="PROSITE" id="PS50097">
    <property type="entry name" value="BTB"/>
    <property type="match status" value="1"/>
</dbReference>
<dbReference type="SMART" id="SM00225">
    <property type="entry name" value="BTB"/>
    <property type="match status" value="1"/>
</dbReference>
<dbReference type="SUPFAM" id="SSF54695">
    <property type="entry name" value="POZ domain"/>
    <property type="match status" value="1"/>
</dbReference>
<keyword evidence="4" id="KW-1185">Reference proteome</keyword>
<feature type="region of interest" description="Disordered" evidence="1">
    <location>
        <begin position="1"/>
        <end position="45"/>
    </location>
</feature>
<evidence type="ECO:0000313" key="4">
    <source>
        <dbReference type="Proteomes" id="UP000701801"/>
    </source>
</evidence>
<protein>
    <recommendedName>
        <fullName evidence="2">BTB domain-containing protein</fullName>
    </recommendedName>
</protein>
<dbReference type="AlphaFoldDB" id="A0A9N9QAN5"/>
<dbReference type="Pfam" id="PF00651">
    <property type="entry name" value="BTB"/>
    <property type="match status" value="1"/>
</dbReference>
<dbReference type="EMBL" id="CAJVRM010000378">
    <property type="protein sequence ID" value="CAG8980326.1"/>
    <property type="molecule type" value="Genomic_DNA"/>
</dbReference>
<feature type="compositionally biased region" description="Polar residues" evidence="1">
    <location>
        <begin position="1"/>
        <end position="28"/>
    </location>
</feature>
<dbReference type="PANTHER" id="PTHR47843:SF7">
    <property type="entry name" value="BTB DOMAIN-CONTAINING PROTEIN"/>
    <property type="match status" value="1"/>
</dbReference>
<gene>
    <name evidence="3" type="ORF">HYALB_00012688</name>
</gene>
<evidence type="ECO:0000259" key="2">
    <source>
        <dbReference type="PROSITE" id="PS50097"/>
    </source>
</evidence>
<dbReference type="InterPro" id="IPR000210">
    <property type="entry name" value="BTB/POZ_dom"/>
</dbReference>
<name>A0A9N9QAN5_9HELO</name>
<proteinExistence type="predicted"/>
<dbReference type="PANTHER" id="PTHR47843">
    <property type="entry name" value="BTB DOMAIN-CONTAINING PROTEIN-RELATED"/>
    <property type="match status" value="1"/>
</dbReference>
<evidence type="ECO:0000313" key="3">
    <source>
        <dbReference type="EMBL" id="CAG8980326.1"/>
    </source>
</evidence>
<feature type="domain" description="BTB" evidence="2">
    <location>
        <begin position="64"/>
        <end position="133"/>
    </location>
</feature>
<dbReference type="Gene3D" id="3.30.710.10">
    <property type="entry name" value="Potassium Channel Kv1.1, Chain A"/>
    <property type="match status" value="1"/>
</dbReference>
<dbReference type="InterPro" id="IPR011333">
    <property type="entry name" value="SKP1/BTB/POZ_sf"/>
</dbReference>
<accession>A0A9N9QAN5</accession>
<comment type="caution">
    <text evidence="3">The sequence shown here is derived from an EMBL/GenBank/DDBJ whole genome shotgun (WGS) entry which is preliminary data.</text>
</comment>
<organism evidence="3 4">
    <name type="scientific">Hymenoscyphus albidus</name>
    <dbReference type="NCBI Taxonomy" id="595503"/>
    <lineage>
        <taxon>Eukaryota</taxon>
        <taxon>Fungi</taxon>
        <taxon>Dikarya</taxon>
        <taxon>Ascomycota</taxon>
        <taxon>Pezizomycotina</taxon>
        <taxon>Leotiomycetes</taxon>
        <taxon>Helotiales</taxon>
        <taxon>Helotiaceae</taxon>
        <taxon>Hymenoscyphus</taxon>
    </lineage>
</organism>
<dbReference type="CDD" id="cd18186">
    <property type="entry name" value="BTB_POZ_ZBTB_KLHL-like"/>
    <property type="match status" value="1"/>
</dbReference>